<evidence type="ECO:0000256" key="3">
    <source>
        <dbReference type="ARBA" id="ARBA00022692"/>
    </source>
</evidence>
<comment type="similarity">
    <text evidence="2 6">Belongs to the OST5 family.</text>
</comment>
<keyword evidence="4 6" id="KW-1133">Transmembrane helix</keyword>
<accession>A0ABR3ZRA4</accession>
<name>A0ABR3ZRA4_9PEZI</name>
<reference evidence="7 8" key="1">
    <citation type="journal article" date="2024" name="IMA Fungus">
        <title>IMA Genome - F19 : A genome assembly and annotation guide to empower mycologists, including annotated draft genome sequences of Ceratocystis pirilliformis, Diaporthe australafricana, Fusarium ophioides, Paecilomyces lecythidis, and Sporothrix stenoceras.</title>
        <authorList>
            <person name="Aylward J."/>
            <person name="Wilson A.M."/>
            <person name="Visagie C.M."/>
            <person name="Spraker J."/>
            <person name="Barnes I."/>
            <person name="Buitendag C."/>
            <person name="Ceriani C."/>
            <person name="Del Mar Angel L."/>
            <person name="du Plessis D."/>
            <person name="Fuchs T."/>
            <person name="Gasser K."/>
            <person name="Kramer D."/>
            <person name="Li W."/>
            <person name="Munsamy K."/>
            <person name="Piso A."/>
            <person name="Price J.L."/>
            <person name="Sonnekus B."/>
            <person name="Thomas C."/>
            <person name="van der Nest A."/>
            <person name="van Dijk A."/>
            <person name="van Heerden A."/>
            <person name="van Vuuren N."/>
            <person name="Yilmaz N."/>
            <person name="Duong T.A."/>
            <person name="van der Merwe N.A."/>
            <person name="Wingfield M.J."/>
            <person name="Wingfield B.D."/>
        </authorList>
    </citation>
    <scope>NUCLEOTIDE SEQUENCE [LARGE SCALE GENOMIC DNA]</scope>
    <source>
        <strain evidence="7 8">CMW 5346</strain>
    </source>
</reference>
<feature type="transmembrane region" description="Helical" evidence="6">
    <location>
        <begin position="27"/>
        <end position="46"/>
    </location>
</feature>
<proteinExistence type="inferred from homology"/>
<comment type="function">
    <text evidence="6">Subunit of the oligosaccharyl transferase (OST) complex that catalyzes the initial transfer of a defined glycan (Glc(3)Man(9)GlcNAc(2) in eukaryotes) from the lipid carrier dolichol-pyrophosphate to an asparagine residue within an Asn-X-Ser/Thr consensus motif in nascent polypeptide chains, the first step in protein N-glycosylation. N-glycosylation occurs cotranslationally and the complex associates with the Sec61 complex at the channel-forming translocon complex that mediates protein translocation across the endoplasmic reticulum (ER). All subunits are required for a maximal enzyme activity.</text>
</comment>
<comment type="subunit">
    <text evidence="6">Component of the oligosaccharyltransferase (OST) complex.</text>
</comment>
<evidence type="ECO:0000256" key="2">
    <source>
        <dbReference type="ARBA" id="ARBA00009825"/>
    </source>
</evidence>
<evidence type="ECO:0000256" key="5">
    <source>
        <dbReference type="ARBA" id="ARBA00023136"/>
    </source>
</evidence>
<keyword evidence="3 6" id="KW-0812">Transmembrane</keyword>
<evidence type="ECO:0000256" key="6">
    <source>
        <dbReference type="RuleBase" id="RU367008"/>
    </source>
</evidence>
<dbReference type="Pfam" id="PF05251">
    <property type="entry name" value="Ost5"/>
    <property type="match status" value="1"/>
</dbReference>
<organism evidence="7 8">
    <name type="scientific">Sporothrix stenoceras</name>
    <dbReference type="NCBI Taxonomy" id="5173"/>
    <lineage>
        <taxon>Eukaryota</taxon>
        <taxon>Fungi</taxon>
        <taxon>Dikarya</taxon>
        <taxon>Ascomycota</taxon>
        <taxon>Pezizomycotina</taxon>
        <taxon>Sordariomycetes</taxon>
        <taxon>Sordariomycetidae</taxon>
        <taxon>Ophiostomatales</taxon>
        <taxon>Ophiostomataceae</taxon>
        <taxon>Sporothrix</taxon>
    </lineage>
</organism>
<evidence type="ECO:0000256" key="4">
    <source>
        <dbReference type="ARBA" id="ARBA00022989"/>
    </source>
</evidence>
<protein>
    <recommendedName>
        <fullName evidence="6">Dolichyl-diphosphooligosaccharide-protein glycosyltransferase subunit OST5</fullName>
    </recommendedName>
</protein>
<keyword evidence="5 6" id="KW-0472">Membrane</keyword>
<gene>
    <name evidence="7" type="ORF">Sste5346_001123</name>
</gene>
<dbReference type="Proteomes" id="UP001583186">
    <property type="component" value="Unassembled WGS sequence"/>
</dbReference>
<dbReference type="EMBL" id="JAWCUI010000004">
    <property type="protein sequence ID" value="KAL1902681.1"/>
    <property type="molecule type" value="Genomic_DNA"/>
</dbReference>
<comment type="subcellular location">
    <subcellularLocation>
        <location evidence="1 6">Membrane</location>
        <topology evidence="1 6">Multi-pass membrane protein</topology>
    </subcellularLocation>
</comment>
<comment type="caution">
    <text evidence="7">The sequence shown here is derived from an EMBL/GenBank/DDBJ whole genome shotgun (WGS) entry which is preliminary data.</text>
</comment>
<dbReference type="InterPro" id="IPR007915">
    <property type="entry name" value="TMEM258/Ost5"/>
</dbReference>
<evidence type="ECO:0000256" key="1">
    <source>
        <dbReference type="ARBA" id="ARBA00004141"/>
    </source>
</evidence>
<evidence type="ECO:0000313" key="8">
    <source>
        <dbReference type="Proteomes" id="UP001583186"/>
    </source>
</evidence>
<feature type="transmembrane region" description="Helical" evidence="6">
    <location>
        <begin position="53"/>
        <end position="78"/>
    </location>
</feature>
<evidence type="ECO:0000313" key="7">
    <source>
        <dbReference type="EMBL" id="KAL1902681.1"/>
    </source>
</evidence>
<sequence length="79" mass="8363">MDSSLHELWQTASGSPFQPTVGKGSQFWVGFLLLVAAFGLTGSFLLKRSLAGVTYFGLPASLALAIGIVYMFCAVGVYV</sequence>
<keyword evidence="8" id="KW-1185">Reference proteome</keyword>